<protein>
    <submittedName>
        <fullName evidence="2">Uncharacterized protein</fullName>
    </submittedName>
</protein>
<evidence type="ECO:0000256" key="1">
    <source>
        <dbReference type="SAM" id="MobiDB-lite"/>
    </source>
</evidence>
<feature type="compositionally biased region" description="Polar residues" evidence="1">
    <location>
        <begin position="29"/>
        <end position="40"/>
    </location>
</feature>
<accession>A0A810KUM4</accession>
<dbReference type="AlphaFoldDB" id="A0A810KUM4"/>
<organism evidence="2 3">
    <name type="scientific">Actinocatenispora sera</name>
    <dbReference type="NCBI Taxonomy" id="390989"/>
    <lineage>
        <taxon>Bacteria</taxon>
        <taxon>Bacillati</taxon>
        <taxon>Actinomycetota</taxon>
        <taxon>Actinomycetes</taxon>
        <taxon>Micromonosporales</taxon>
        <taxon>Micromonosporaceae</taxon>
        <taxon>Actinocatenispora</taxon>
    </lineage>
</organism>
<name>A0A810KUM4_9ACTN</name>
<keyword evidence="3" id="KW-1185">Reference proteome</keyword>
<reference evidence="2" key="1">
    <citation type="submission" date="2020-08" db="EMBL/GenBank/DDBJ databases">
        <title>Whole genome shotgun sequence of Actinocatenispora sera NBRC 101916.</title>
        <authorList>
            <person name="Komaki H."/>
            <person name="Tamura T."/>
        </authorList>
    </citation>
    <scope>NUCLEOTIDE SEQUENCE</scope>
    <source>
        <strain evidence="2">NBRC 101916</strain>
    </source>
</reference>
<dbReference type="KEGG" id="aser:Asera_02800"/>
<evidence type="ECO:0000313" key="3">
    <source>
        <dbReference type="Proteomes" id="UP000680750"/>
    </source>
</evidence>
<proteinExistence type="predicted"/>
<sequence>MATRTAVDLPDIAVRTGPDRPVLLRSPPGGQTRTSETITAQHAAAESRPLTDRPDRRAAVAAAIAHCVRVPTACLDPDGCSPCVAMVCAVRCQLVVVIRPAARPHM</sequence>
<feature type="region of interest" description="Disordered" evidence="1">
    <location>
        <begin position="17"/>
        <end position="54"/>
    </location>
</feature>
<dbReference type="Proteomes" id="UP000680750">
    <property type="component" value="Chromosome"/>
</dbReference>
<dbReference type="EMBL" id="AP023354">
    <property type="protein sequence ID" value="BCJ26172.1"/>
    <property type="molecule type" value="Genomic_DNA"/>
</dbReference>
<gene>
    <name evidence="2" type="ORF">Asera_02800</name>
</gene>
<evidence type="ECO:0000313" key="2">
    <source>
        <dbReference type="EMBL" id="BCJ26172.1"/>
    </source>
</evidence>